<evidence type="ECO:0000256" key="1">
    <source>
        <dbReference type="SAM" id="SignalP"/>
    </source>
</evidence>
<dbReference type="KEGG" id="bbat:Bdt_1942"/>
<dbReference type="AlphaFoldDB" id="K7ZAD7"/>
<evidence type="ECO:0000313" key="2">
    <source>
        <dbReference type="EMBL" id="AFY01629.1"/>
    </source>
</evidence>
<dbReference type="HOGENOM" id="CLU_590082_0_0_7"/>
<keyword evidence="1" id="KW-0732">Signal</keyword>
<evidence type="ECO:0000313" key="3">
    <source>
        <dbReference type="Proteomes" id="UP000010074"/>
    </source>
</evidence>
<gene>
    <name evidence="2" type="ORF">Bdt_1942</name>
</gene>
<sequence>MKNNSFLWAGLLVLSACTPQSAHQSSSLSDITSFKMNGTTALFRASGDSSSTGLSKASTGKMDRLYNLLDSGEYTRQIWVNDQGIEHELELSISQVKWLSKKYALVVIQDAFIGLVNIQNGSIIRLEEMDINTRSVTLFNGHLFAFSSDLKNLKRMNLETKQLQTHITLPANYTFIPGDRFLTSQSTLWWNDEGDVPDEGGSREPMLIDENYNVAAQVVRTLDNGDENYPTIAMTPNGDMTQVQITPYGGPQEFSYIHHNGKLFSVRSNSGPYHHLQASSPAITDVDFTLSEVNIHPTGVVHTPVEQIKPFTSNMNYDTGTLLCRGQYTIDSEKRHIVTGRGVLTVDLSAPVTQRFRYQENTQPAWSIFINSSVIKPSIACFISGDFIFFLGADNKLQRIDLTDFANATAEVLVNQTGIKSFYVVGKHVFFTTNEGTFRIQKDGSGLKQMPGDFNVNDVITVN</sequence>
<reference evidence="2 3" key="1">
    <citation type="journal article" date="2012" name="BMC Genomics">
        <title>Genome analysis of a simultaneously predatory and prey-independent, novel Bdellovibrio bacteriovorus from the River Tiber, supports in silico predictions of both ancient and recent lateral gene transfer from diverse bacteria.</title>
        <authorList>
            <person name="Hobley L."/>
            <person name="Lerner T.R."/>
            <person name="Williams L.E."/>
            <person name="Lambert C."/>
            <person name="Till R."/>
            <person name="Milner D.S."/>
            <person name="Basford S.M."/>
            <person name="Capeness M.J."/>
            <person name="Fenton A.K."/>
            <person name="Atterbury R.J."/>
            <person name="Harris M.A."/>
            <person name="Sockett R.E."/>
        </authorList>
    </citation>
    <scope>NUCLEOTIDE SEQUENCE [LARGE SCALE GENOMIC DNA]</scope>
    <source>
        <strain evidence="2 3">Tiberius</strain>
    </source>
</reference>
<feature type="signal peptide" evidence="1">
    <location>
        <begin position="1"/>
        <end position="22"/>
    </location>
</feature>
<feature type="chain" id="PRO_5003915787" evidence="1">
    <location>
        <begin position="23"/>
        <end position="463"/>
    </location>
</feature>
<dbReference type="SUPFAM" id="SSF82171">
    <property type="entry name" value="DPP6 N-terminal domain-like"/>
    <property type="match status" value="1"/>
</dbReference>
<protein>
    <submittedName>
        <fullName evidence="2">Uncharacterized protein</fullName>
    </submittedName>
</protein>
<dbReference type="Proteomes" id="UP000010074">
    <property type="component" value="Chromosome"/>
</dbReference>
<dbReference type="PATRIC" id="fig|1069642.3.peg.1918"/>
<dbReference type="STRING" id="1069642.Bdt_1942"/>
<dbReference type="PROSITE" id="PS51257">
    <property type="entry name" value="PROKAR_LIPOPROTEIN"/>
    <property type="match status" value="1"/>
</dbReference>
<organism evidence="2 3">
    <name type="scientific">Bdellovibrio bacteriovorus str. Tiberius</name>
    <dbReference type="NCBI Taxonomy" id="1069642"/>
    <lineage>
        <taxon>Bacteria</taxon>
        <taxon>Pseudomonadati</taxon>
        <taxon>Bdellovibrionota</taxon>
        <taxon>Bdellovibrionia</taxon>
        <taxon>Bdellovibrionales</taxon>
        <taxon>Pseudobdellovibrionaceae</taxon>
        <taxon>Bdellovibrio</taxon>
    </lineage>
</organism>
<dbReference type="EMBL" id="CP002930">
    <property type="protein sequence ID" value="AFY01629.1"/>
    <property type="molecule type" value="Genomic_DNA"/>
</dbReference>
<name>K7ZAD7_BDEBC</name>
<dbReference type="RefSeq" id="WP_015091073.1">
    <property type="nucleotide sequence ID" value="NC_019567.1"/>
</dbReference>
<accession>K7ZAD7</accession>
<proteinExistence type="predicted"/>